<dbReference type="InterPro" id="IPR038765">
    <property type="entry name" value="Papain-like_cys_pep_sf"/>
</dbReference>
<reference evidence="4 5" key="1">
    <citation type="submission" date="2017-06" db="EMBL/GenBank/DDBJ databases">
        <authorList>
            <person name="Kim H.J."/>
            <person name="Triplett B.A."/>
        </authorList>
    </citation>
    <scope>NUCLEOTIDE SEQUENCE [LARGE SCALE GENOMIC DNA]</scope>
    <source>
        <strain evidence="4 5">DSM 18704</strain>
    </source>
</reference>
<evidence type="ECO:0000256" key="1">
    <source>
        <dbReference type="SAM" id="SignalP"/>
    </source>
</evidence>
<feature type="chain" id="PRO_5012105036" evidence="1">
    <location>
        <begin position="25"/>
        <end position="654"/>
    </location>
</feature>
<dbReference type="AlphaFoldDB" id="A0A239EX64"/>
<feature type="domain" description="Transglutaminase-like" evidence="2">
    <location>
        <begin position="278"/>
        <end position="378"/>
    </location>
</feature>
<gene>
    <name evidence="4" type="ORF">SAMN05421770_1011196</name>
</gene>
<evidence type="ECO:0000313" key="5">
    <source>
        <dbReference type="Proteomes" id="UP000198356"/>
    </source>
</evidence>
<keyword evidence="1" id="KW-0732">Signal</keyword>
<organism evidence="4 5">
    <name type="scientific">Granulicella rosea</name>
    <dbReference type="NCBI Taxonomy" id="474952"/>
    <lineage>
        <taxon>Bacteria</taxon>
        <taxon>Pseudomonadati</taxon>
        <taxon>Acidobacteriota</taxon>
        <taxon>Terriglobia</taxon>
        <taxon>Terriglobales</taxon>
        <taxon>Acidobacteriaceae</taxon>
        <taxon>Granulicella</taxon>
    </lineage>
</organism>
<name>A0A239EX64_9BACT</name>
<keyword evidence="5" id="KW-1185">Reference proteome</keyword>
<sequence length="654" mass="72410">MFPSLRTFCLIASTACLSAVPAFAKDSVPDWVRAAMTQPQPKFRAEDPAAVLLDETVLTVGSDGRATEHHRHVVKILRPAGRDEGVVAVPFDNDRKLLSLHIWSVGPDGHEYAMKDSEIAEFGLPGEGGQLYVDERYKVANPPGRDPGGIVAYEYEVRSRPYVNEETWFFQSELPGVKQSFTLQLPAGYTYRAVWAHHDKTEAVDLERQRWRWEMNDMPAIDLEDVPLHPSTVAIAGRMTVHYGPSGTDQLGTWQGVGQWYNDLSRARLAASPEIAAKAAELTQGKTDFFDKAEAIGEFAQKGIRYFVIERGIGGDQPHPAADIFRNRYGDCKDKATLLASMLSTVGIHATWVLVDTRRGAVDPSAPSTYGNHAIAAIEIPAGYNSPKLRSVVTAKSGKRYLIFDPTWEKTAFGQLEWNLQGGYGILVEAGASEVIALPVLKPESNTLYRTASFQLQPDGELKGSVVVKSFGDLSESSRDMYSRQTLKEQTDNRNRTLGHDLSTFTVSDVKVENVEALNKELTTSYTLDAEHFARSMGALLMVRPRVLGTDGIYVDRKPRSMPIDLKEAKLEKDEFSIELPPGYAVDELPDPVKLDLGFAAYESSTTLSGNKLHYTRTYTVREVTLPADRYADVQKLAATIDADEKNSAVFKKQ</sequence>
<protein>
    <submittedName>
        <fullName evidence="4">Transglutaminase-like superfamily protein</fullName>
    </submittedName>
</protein>
<dbReference type="Gene3D" id="2.60.120.1130">
    <property type="match status" value="1"/>
</dbReference>
<dbReference type="InterPro" id="IPR024618">
    <property type="entry name" value="DUF3857"/>
</dbReference>
<dbReference type="Pfam" id="PF01841">
    <property type="entry name" value="Transglut_core"/>
    <property type="match status" value="1"/>
</dbReference>
<dbReference type="EMBL" id="FZOU01000001">
    <property type="protein sequence ID" value="SNS49031.1"/>
    <property type="molecule type" value="Genomic_DNA"/>
</dbReference>
<accession>A0A239EX64</accession>
<dbReference type="OrthoDB" id="103430at2"/>
<evidence type="ECO:0000259" key="2">
    <source>
        <dbReference type="Pfam" id="PF01841"/>
    </source>
</evidence>
<dbReference type="Gene3D" id="3.10.620.30">
    <property type="match status" value="1"/>
</dbReference>
<feature type="domain" description="DUF3857" evidence="3">
    <location>
        <begin position="63"/>
        <end position="221"/>
    </location>
</feature>
<evidence type="ECO:0000313" key="4">
    <source>
        <dbReference type="EMBL" id="SNS49031.1"/>
    </source>
</evidence>
<dbReference type="Proteomes" id="UP000198356">
    <property type="component" value="Unassembled WGS sequence"/>
</dbReference>
<evidence type="ECO:0000259" key="3">
    <source>
        <dbReference type="Pfam" id="PF12969"/>
    </source>
</evidence>
<dbReference type="Gene3D" id="2.60.40.3140">
    <property type="match status" value="1"/>
</dbReference>
<dbReference type="Pfam" id="PF12969">
    <property type="entry name" value="DUF3857"/>
    <property type="match status" value="1"/>
</dbReference>
<proteinExistence type="predicted"/>
<feature type="signal peptide" evidence="1">
    <location>
        <begin position="1"/>
        <end position="24"/>
    </location>
</feature>
<dbReference type="InterPro" id="IPR002931">
    <property type="entry name" value="Transglutaminase-like"/>
</dbReference>
<dbReference type="SUPFAM" id="SSF54001">
    <property type="entry name" value="Cysteine proteinases"/>
    <property type="match status" value="1"/>
</dbReference>